<feature type="compositionally biased region" description="Basic and acidic residues" evidence="1">
    <location>
        <begin position="27"/>
        <end position="51"/>
    </location>
</feature>
<evidence type="ECO:0000313" key="4">
    <source>
        <dbReference type="Proteomes" id="UP000287166"/>
    </source>
</evidence>
<feature type="compositionally biased region" description="Polar residues" evidence="1">
    <location>
        <begin position="71"/>
        <end position="94"/>
    </location>
</feature>
<sequence length="526" mass="57018">MSRYQVLNALSRILQAGPGSEGEPVTDAEKGKERAPELELRMDDICLEKKPSSTLSISTDRLRPPGPSRISWKSPSSVPNSPGSITRSASSPSLLDNCKRSSLRRMSSQSLKVDSPHDTESQRDSIPFAPLNLKPLSPITEVHFPPVRRPSLDSIPPILDSTRLHEGHAQAAHPAFITRTLNRSISQASTSSLRSTASAAPTIPPLDLRPNFQATLGIPPGPRKPRMGGATIPTGTSNMTRPQKYSVIYEDGASARTSSFVTAPSDGDTEPQFLPEDVPHMDEPGYALSVHASAEGTDDVPVDTLPAGLYDVPLTAEPRGRPTSVHTHPSASASQRSTSPTESIIHKRWLKGVSFGSDRFVVPSARLQKWQVTTACVLFWLGFVGPWCWLIGGWILSEGEETRSGGKRESLLPLWARRGKRGSGEKGKMPAEKGKLLGENDKMPASNKKTGRKSWYPLVAPSLETLTPSVHSDIDISFTPTRRMKRDSRVVTDPWIFRCRVAAIASGICILAAFIVALVFAGGVRA</sequence>
<dbReference type="InParanoid" id="A0A401GMH0"/>
<dbReference type="AlphaFoldDB" id="A0A401GMH0"/>
<feature type="compositionally biased region" description="Basic and acidic residues" evidence="1">
    <location>
        <begin position="114"/>
        <end position="123"/>
    </location>
</feature>
<evidence type="ECO:0000256" key="2">
    <source>
        <dbReference type="SAM" id="Phobius"/>
    </source>
</evidence>
<comment type="caution">
    <text evidence="3">The sequence shown here is derived from an EMBL/GenBank/DDBJ whole genome shotgun (WGS) entry which is preliminary data.</text>
</comment>
<gene>
    <name evidence="3" type="ORF">SCP_0504750</name>
</gene>
<keyword evidence="2" id="KW-0472">Membrane</keyword>
<keyword evidence="4" id="KW-1185">Reference proteome</keyword>
<feature type="region of interest" description="Disordered" evidence="1">
    <location>
        <begin position="192"/>
        <end position="211"/>
    </location>
</feature>
<evidence type="ECO:0000256" key="1">
    <source>
        <dbReference type="SAM" id="MobiDB-lite"/>
    </source>
</evidence>
<name>A0A401GMH0_9APHY</name>
<dbReference type="STRING" id="139825.A0A401GMH0"/>
<accession>A0A401GMH0</accession>
<feature type="region of interest" description="Disordered" evidence="1">
    <location>
        <begin position="312"/>
        <end position="341"/>
    </location>
</feature>
<proteinExistence type="predicted"/>
<dbReference type="EMBL" id="BFAD01000005">
    <property type="protein sequence ID" value="GBE83427.1"/>
    <property type="molecule type" value="Genomic_DNA"/>
</dbReference>
<dbReference type="RefSeq" id="XP_027614340.1">
    <property type="nucleotide sequence ID" value="XM_027758539.1"/>
</dbReference>
<reference evidence="3 4" key="1">
    <citation type="journal article" date="2018" name="Sci. Rep.">
        <title>Genome sequence of the cauliflower mushroom Sparassis crispa (Hanabiratake) and its association with beneficial usage.</title>
        <authorList>
            <person name="Kiyama R."/>
            <person name="Furutani Y."/>
            <person name="Kawaguchi K."/>
            <person name="Nakanishi T."/>
        </authorList>
    </citation>
    <scope>NUCLEOTIDE SEQUENCE [LARGE SCALE GENOMIC DNA]</scope>
</reference>
<feature type="compositionally biased region" description="Low complexity" evidence="1">
    <location>
        <begin position="192"/>
        <end position="201"/>
    </location>
</feature>
<keyword evidence="2" id="KW-1133">Transmembrane helix</keyword>
<feature type="transmembrane region" description="Helical" evidence="2">
    <location>
        <begin position="501"/>
        <end position="524"/>
    </location>
</feature>
<feature type="region of interest" description="Disordered" evidence="1">
    <location>
        <begin position="217"/>
        <end position="240"/>
    </location>
</feature>
<feature type="compositionally biased region" description="Basic and acidic residues" evidence="1">
    <location>
        <begin position="422"/>
        <end position="442"/>
    </location>
</feature>
<dbReference type="OrthoDB" id="3251367at2759"/>
<dbReference type="GeneID" id="38780344"/>
<protein>
    <submittedName>
        <fullName evidence="3">Uncharacterized protein</fullName>
    </submittedName>
</protein>
<keyword evidence="2" id="KW-0812">Transmembrane</keyword>
<dbReference type="Proteomes" id="UP000287166">
    <property type="component" value="Unassembled WGS sequence"/>
</dbReference>
<feature type="region of interest" description="Disordered" evidence="1">
    <location>
        <begin position="419"/>
        <end position="450"/>
    </location>
</feature>
<feature type="compositionally biased region" description="Polar residues" evidence="1">
    <location>
        <begin position="324"/>
        <end position="341"/>
    </location>
</feature>
<feature type="region of interest" description="Disordered" evidence="1">
    <location>
        <begin position="13"/>
        <end position="129"/>
    </location>
</feature>
<organism evidence="3 4">
    <name type="scientific">Sparassis crispa</name>
    <dbReference type="NCBI Taxonomy" id="139825"/>
    <lineage>
        <taxon>Eukaryota</taxon>
        <taxon>Fungi</taxon>
        <taxon>Dikarya</taxon>
        <taxon>Basidiomycota</taxon>
        <taxon>Agaricomycotina</taxon>
        <taxon>Agaricomycetes</taxon>
        <taxon>Polyporales</taxon>
        <taxon>Sparassidaceae</taxon>
        <taxon>Sparassis</taxon>
    </lineage>
</organism>
<evidence type="ECO:0000313" key="3">
    <source>
        <dbReference type="EMBL" id="GBE83427.1"/>
    </source>
</evidence>